<dbReference type="AlphaFoldDB" id="A0A151TKY9"/>
<accession>A0A151TKY9</accession>
<evidence type="ECO:0000313" key="3">
    <source>
        <dbReference type="Proteomes" id="UP000075243"/>
    </source>
</evidence>
<reference evidence="2 3" key="1">
    <citation type="journal article" date="2012" name="Nat. Biotechnol.">
        <title>Draft genome sequence of pigeonpea (Cajanus cajan), an orphan legume crop of resource-poor farmers.</title>
        <authorList>
            <person name="Varshney R.K."/>
            <person name="Chen W."/>
            <person name="Li Y."/>
            <person name="Bharti A.K."/>
            <person name="Saxena R.K."/>
            <person name="Schlueter J.A."/>
            <person name="Donoghue M.T."/>
            <person name="Azam S."/>
            <person name="Fan G."/>
            <person name="Whaley A.M."/>
            <person name="Farmer A.D."/>
            <person name="Sheridan J."/>
            <person name="Iwata A."/>
            <person name="Tuteja R."/>
            <person name="Penmetsa R.V."/>
            <person name="Wu W."/>
            <person name="Upadhyaya H.D."/>
            <person name="Yang S.P."/>
            <person name="Shah T."/>
            <person name="Saxena K.B."/>
            <person name="Michael T."/>
            <person name="McCombie W.R."/>
            <person name="Yang B."/>
            <person name="Zhang G."/>
            <person name="Yang H."/>
            <person name="Wang J."/>
            <person name="Spillane C."/>
            <person name="Cook D.R."/>
            <person name="May G.D."/>
            <person name="Xu X."/>
            <person name="Jackson S.A."/>
        </authorList>
    </citation>
    <scope>NUCLEOTIDE SEQUENCE [LARGE SCALE GENOMIC DNA]</scope>
    <source>
        <strain evidence="3">cv. Asha</strain>
    </source>
</reference>
<protein>
    <submittedName>
        <fullName evidence="2">Uncharacterized protein</fullName>
    </submittedName>
</protein>
<feature type="non-terminal residue" evidence="2">
    <location>
        <position position="1"/>
    </location>
</feature>
<feature type="compositionally biased region" description="Basic and acidic residues" evidence="1">
    <location>
        <begin position="45"/>
        <end position="57"/>
    </location>
</feature>
<proteinExistence type="predicted"/>
<organism evidence="2 3">
    <name type="scientific">Cajanus cajan</name>
    <name type="common">Pigeon pea</name>
    <name type="synonym">Cajanus indicus</name>
    <dbReference type="NCBI Taxonomy" id="3821"/>
    <lineage>
        <taxon>Eukaryota</taxon>
        <taxon>Viridiplantae</taxon>
        <taxon>Streptophyta</taxon>
        <taxon>Embryophyta</taxon>
        <taxon>Tracheophyta</taxon>
        <taxon>Spermatophyta</taxon>
        <taxon>Magnoliopsida</taxon>
        <taxon>eudicotyledons</taxon>
        <taxon>Gunneridae</taxon>
        <taxon>Pentapetalae</taxon>
        <taxon>rosids</taxon>
        <taxon>fabids</taxon>
        <taxon>Fabales</taxon>
        <taxon>Fabaceae</taxon>
        <taxon>Papilionoideae</taxon>
        <taxon>50 kb inversion clade</taxon>
        <taxon>NPAAA clade</taxon>
        <taxon>indigoferoid/millettioid clade</taxon>
        <taxon>Phaseoleae</taxon>
        <taxon>Cajanus</taxon>
    </lineage>
</organism>
<keyword evidence="3" id="KW-1185">Reference proteome</keyword>
<evidence type="ECO:0000313" key="2">
    <source>
        <dbReference type="EMBL" id="KYP67713.1"/>
    </source>
</evidence>
<feature type="region of interest" description="Disordered" evidence="1">
    <location>
        <begin position="1"/>
        <end position="111"/>
    </location>
</feature>
<feature type="compositionally biased region" description="Basic and acidic residues" evidence="1">
    <location>
        <begin position="97"/>
        <end position="106"/>
    </location>
</feature>
<gene>
    <name evidence="2" type="ORF">KK1_024064</name>
</gene>
<name>A0A151TKY9_CAJCA</name>
<evidence type="ECO:0000256" key="1">
    <source>
        <dbReference type="SAM" id="MobiDB-lite"/>
    </source>
</evidence>
<feature type="compositionally biased region" description="Acidic residues" evidence="1">
    <location>
        <begin position="58"/>
        <end position="73"/>
    </location>
</feature>
<dbReference type="Proteomes" id="UP000075243">
    <property type="component" value="Chromosome 5"/>
</dbReference>
<dbReference type="Gramene" id="C.cajan_23379.t">
    <property type="protein sequence ID" value="C.cajan_23379.t.cds1"/>
    <property type="gene ID" value="C.cajan_23379"/>
</dbReference>
<dbReference type="EMBL" id="CM003607">
    <property type="protein sequence ID" value="KYP67713.1"/>
    <property type="molecule type" value="Genomic_DNA"/>
</dbReference>
<sequence>YPTGNYDTRNNRQKRGVSEPGLPLGGDGVSEKGGEEGGGGADGLVKGDRNVPKRDVPADDGEAENDAERDDLGELVPGAQGLERNDAGDGDDVAENGAEHHVTRGEEDGEAEAVVGEQVLVEKEDADVGSVPRNHHADR</sequence>